<proteinExistence type="predicted"/>
<reference evidence="1 2" key="2">
    <citation type="journal article" date="2018" name="New Phytol.">
        <title>High intraspecific genome diversity in the model arbuscular mycorrhizal symbiont Rhizophagus irregularis.</title>
        <authorList>
            <person name="Chen E.C.H."/>
            <person name="Morin E."/>
            <person name="Beaudet D."/>
            <person name="Noel J."/>
            <person name="Yildirir G."/>
            <person name="Ndikumana S."/>
            <person name="Charron P."/>
            <person name="St-Onge C."/>
            <person name="Giorgi J."/>
            <person name="Kruger M."/>
            <person name="Marton T."/>
            <person name="Ropars J."/>
            <person name="Grigoriev I.V."/>
            <person name="Hainaut M."/>
            <person name="Henrissat B."/>
            <person name="Roux C."/>
            <person name="Martin F."/>
            <person name="Corradi N."/>
        </authorList>
    </citation>
    <scope>NUCLEOTIDE SEQUENCE [LARGE SCALE GENOMIC DNA]</scope>
    <source>
        <strain evidence="1 2">DAOM 197198</strain>
    </source>
</reference>
<sequence>MATSCSSPVLNNFSFCCKNSCLFLVKYSLIQEVNDSILKTCTLFKSVNMSRLFNFSKLIFPQ</sequence>
<evidence type="ECO:0000313" key="1">
    <source>
        <dbReference type="EMBL" id="POG59441.1"/>
    </source>
</evidence>
<keyword evidence="2" id="KW-1185">Reference proteome</keyword>
<reference evidence="1 2" key="1">
    <citation type="journal article" date="2013" name="Proc. Natl. Acad. Sci. U.S.A.">
        <title>Genome of an arbuscular mycorrhizal fungus provides insight into the oldest plant symbiosis.</title>
        <authorList>
            <person name="Tisserant E."/>
            <person name="Malbreil M."/>
            <person name="Kuo A."/>
            <person name="Kohler A."/>
            <person name="Symeonidi A."/>
            <person name="Balestrini R."/>
            <person name="Charron P."/>
            <person name="Duensing N."/>
            <person name="Frei Dit Frey N."/>
            <person name="Gianinazzi-Pearson V."/>
            <person name="Gilbert L.B."/>
            <person name="Handa Y."/>
            <person name="Herr J.R."/>
            <person name="Hijri M."/>
            <person name="Koul R."/>
            <person name="Kawaguchi M."/>
            <person name="Krajinski F."/>
            <person name="Lammers P.J."/>
            <person name="Masclaux F.G."/>
            <person name="Murat C."/>
            <person name="Morin E."/>
            <person name="Ndikumana S."/>
            <person name="Pagni M."/>
            <person name="Petitpierre D."/>
            <person name="Requena N."/>
            <person name="Rosikiewicz P."/>
            <person name="Riley R."/>
            <person name="Saito K."/>
            <person name="San Clemente H."/>
            <person name="Shapiro H."/>
            <person name="van Tuinen D."/>
            <person name="Becard G."/>
            <person name="Bonfante P."/>
            <person name="Paszkowski U."/>
            <person name="Shachar-Hill Y.Y."/>
            <person name="Tuskan G.A."/>
            <person name="Young P.W."/>
            <person name="Sanders I.R."/>
            <person name="Henrissat B."/>
            <person name="Rensing S.A."/>
            <person name="Grigoriev I.V."/>
            <person name="Corradi N."/>
            <person name="Roux C."/>
            <person name="Martin F."/>
        </authorList>
    </citation>
    <scope>NUCLEOTIDE SEQUENCE [LARGE SCALE GENOMIC DNA]</scope>
    <source>
        <strain evidence="1 2">DAOM 197198</strain>
    </source>
</reference>
<dbReference type="Proteomes" id="UP000018888">
    <property type="component" value="Unassembled WGS sequence"/>
</dbReference>
<evidence type="ECO:0000313" key="2">
    <source>
        <dbReference type="Proteomes" id="UP000018888"/>
    </source>
</evidence>
<comment type="caution">
    <text evidence="1">The sequence shown here is derived from an EMBL/GenBank/DDBJ whole genome shotgun (WGS) entry which is preliminary data.</text>
</comment>
<gene>
    <name evidence="1" type="ORF">GLOIN_2v1721955</name>
</gene>
<name>A0A2P4P236_RHIID</name>
<dbReference type="AlphaFoldDB" id="A0A2P4P236"/>
<organism evidence="1 2">
    <name type="scientific">Rhizophagus irregularis (strain DAOM 181602 / DAOM 197198 / MUCL 43194)</name>
    <name type="common">Arbuscular mycorrhizal fungus</name>
    <name type="synonym">Glomus intraradices</name>
    <dbReference type="NCBI Taxonomy" id="747089"/>
    <lineage>
        <taxon>Eukaryota</taxon>
        <taxon>Fungi</taxon>
        <taxon>Fungi incertae sedis</taxon>
        <taxon>Mucoromycota</taxon>
        <taxon>Glomeromycotina</taxon>
        <taxon>Glomeromycetes</taxon>
        <taxon>Glomerales</taxon>
        <taxon>Glomeraceae</taxon>
        <taxon>Rhizophagus</taxon>
    </lineage>
</organism>
<protein>
    <submittedName>
        <fullName evidence="1">Uncharacterized protein</fullName>
    </submittedName>
</protein>
<dbReference type="EMBL" id="AUPC02000450">
    <property type="protein sequence ID" value="POG59441.1"/>
    <property type="molecule type" value="Genomic_DNA"/>
</dbReference>
<accession>A0A2P4P236</accession>